<dbReference type="PROSITE" id="PS51084">
    <property type="entry name" value="HIT_2"/>
    <property type="match status" value="1"/>
</dbReference>
<dbReference type="AlphaFoldDB" id="A0A516GBY4"/>
<dbReference type="Pfam" id="PF01230">
    <property type="entry name" value="HIT"/>
    <property type="match status" value="1"/>
</dbReference>
<dbReference type="Gene3D" id="3.30.428.10">
    <property type="entry name" value="HIT-like"/>
    <property type="match status" value="1"/>
</dbReference>
<organism evidence="5 6">
    <name type="scientific">Ornithinimicrobium ciconiae</name>
    <dbReference type="NCBI Taxonomy" id="2594265"/>
    <lineage>
        <taxon>Bacteria</taxon>
        <taxon>Bacillati</taxon>
        <taxon>Actinomycetota</taxon>
        <taxon>Actinomycetes</taxon>
        <taxon>Micrococcales</taxon>
        <taxon>Ornithinimicrobiaceae</taxon>
        <taxon>Ornithinimicrobium</taxon>
    </lineage>
</organism>
<dbReference type="GO" id="GO:0003824">
    <property type="term" value="F:catalytic activity"/>
    <property type="evidence" value="ECO:0007669"/>
    <property type="project" value="InterPro"/>
</dbReference>
<dbReference type="CDD" id="cd01276">
    <property type="entry name" value="PKCI_related"/>
    <property type="match status" value="1"/>
</dbReference>
<accession>A0A516GBY4</accession>
<protein>
    <submittedName>
        <fullName evidence="5">Histidine triad nucleotide-binding protein</fullName>
    </submittedName>
</protein>
<feature type="short sequence motif" description="Histidine triad motif" evidence="2 3">
    <location>
        <begin position="101"/>
        <end position="105"/>
    </location>
</feature>
<dbReference type="RefSeq" id="WP_143783722.1">
    <property type="nucleotide sequence ID" value="NZ_CP041616.1"/>
</dbReference>
<dbReference type="InterPro" id="IPR036265">
    <property type="entry name" value="HIT-like_sf"/>
</dbReference>
<evidence type="ECO:0000313" key="6">
    <source>
        <dbReference type="Proteomes" id="UP000315395"/>
    </source>
</evidence>
<dbReference type="OrthoDB" id="9784774at2"/>
<dbReference type="PANTHER" id="PTHR23089">
    <property type="entry name" value="HISTIDINE TRIAD HIT PROTEIN"/>
    <property type="match status" value="1"/>
</dbReference>
<dbReference type="InterPro" id="IPR019808">
    <property type="entry name" value="Histidine_triad_CS"/>
</dbReference>
<proteinExistence type="predicted"/>
<evidence type="ECO:0000256" key="3">
    <source>
        <dbReference type="PROSITE-ProRule" id="PRU00464"/>
    </source>
</evidence>
<gene>
    <name evidence="5" type="ORF">FNH13_12520</name>
</gene>
<evidence type="ECO:0000256" key="2">
    <source>
        <dbReference type="PIRSR" id="PIRSR601310-3"/>
    </source>
</evidence>
<name>A0A516GBY4_9MICO</name>
<keyword evidence="6" id="KW-1185">Reference proteome</keyword>
<dbReference type="InterPro" id="IPR001310">
    <property type="entry name" value="Histidine_triad_HIT"/>
</dbReference>
<dbReference type="PRINTS" id="PR00332">
    <property type="entry name" value="HISTRIAD"/>
</dbReference>
<feature type="active site" description="Tele-AMP-histidine intermediate" evidence="1">
    <location>
        <position position="103"/>
    </location>
</feature>
<evidence type="ECO:0000313" key="5">
    <source>
        <dbReference type="EMBL" id="QDO89045.1"/>
    </source>
</evidence>
<sequence length="120" mass="12611">MPTDSDCLFCKIVAGAIPADTVYETDSVLAFRDITPRATVHVLVIPKSHEDTLGQMAADHPAGVADLFAAAREVARLEGIEESGYRVVSNVGADAGQEVFHVHVHVLGGQQLGPVGPGPR</sequence>
<dbReference type="SUPFAM" id="SSF54197">
    <property type="entry name" value="HIT-like"/>
    <property type="match status" value="1"/>
</dbReference>
<dbReference type="KEGG" id="orz:FNH13_12520"/>
<feature type="domain" description="HIT" evidence="4">
    <location>
        <begin position="8"/>
        <end position="117"/>
    </location>
</feature>
<dbReference type="Proteomes" id="UP000315395">
    <property type="component" value="Chromosome"/>
</dbReference>
<dbReference type="EMBL" id="CP041616">
    <property type="protein sequence ID" value="QDO89045.1"/>
    <property type="molecule type" value="Genomic_DNA"/>
</dbReference>
<evidence type="ECO:0000259" key="4">
    <source>
        <dbReference type="PROSITE" id="PS51084"/>
    </source>
</evidence>
<reference evidence="5 6" key="1">
    <citation type="submission" date="2019-07" db="EMBL/GenBank/DDBJ databases">
        <title>complete genome sequencing of Ornithinimicrobium sp. H23M54.</title>
        <authorList>
            <person name="Bae J.-W."/>
            <person name="Lee S.-Y."/>
        </authorList>
    </citation>
    <scope>NUCLEOTIDE SEQUENCE [LARGE SCALE GENOMIC DNA]</scope>
    <source>
        <strain evidence="5 6">H23M54</strain>
    </source>
</reference>
<evidence type="ECO:0000256" key="1">
    <source>
        <dbReference type="PIRSR" id="PIRSR601310-1"/>
    </source>
</evidence>
<dbReference type="InterPro" id="IPR011146">
    <property type="entry name" value="HIT-like"/>
</dbReference>
<dbReference type="PROSITE" id="PS00892">
    <property type="entry name" value="HIT_1"/>
    <property type="match status" value="1"/>
</dbReference>